<name>A0ABV3B9V7_9ACTN</name>
<feature type="region of interest" description="Disordered" evidence="1">
    <location>
        <begin position="111"/>
        <end position="142"/>
    </location>
</feature>
<evidence type="ECO:0008006" key="4">
    <source>
        <dbReference type="Google" id="ProtNLM"/>
    </source>
</evidence>
<gene>
    <name evidence="2" type="ORF">ABZ931_35420</name>
</gene>
<dbReference type="Proteomes" id="UP001551189">
    <property type="component" value="Unassembled WGS sequence"/>
</dbReference>
<dbReference type="EMBL" id="JBEYXT010000284">
    <property type="protein sequence ID" value="MEU6806242.1"/>
    <property type="molecule type" value="Genomic_DNA"/>
</dbReference>
<evidence type="ECO:0000256" key="1">
    <source>
        <dbReference type="SAM" id="MobiDB-lite"/>
    </source>
</evidence>
<feature type="compositionally biased region" description="Polar residues" evidence="1">
    <location>
        <begin position="131"/>
        <end position="142"/>
    </location>
</feature>
<protein>
    <recommendedName>
        <fullName evidence="4">Lipoprotein</fullName>
    </recommendedName>
</protein>
<evidence type="ECO:0000313" key="2">
    <source>
        <dbReference type="EMBL" id="MEU6806242.1"/>
    </source>
</evidence>
<feature type="compositionally biased region" description="Polar residues" evidence="1">
    <location>
        <begin position="1"/>
        <end position="11"/>
    </location>
</feature>
<feature type="region of interest" description="Disordered" evidence="1">
    <location>
        <begin position="1"/>
        <end position="42"/>
    </location>
</feature>
<dbReference type="RefSeq" id="WP_359701746.1">
    <property type="nucleotide sequence ID" value="NZ_JBEYXT010000284.1"/>
</dbReference>
<evidence type="ECO:0000313" key="3">
    <source>
        <dbReference type="Proteomes" id="UP001551189"/>
    </source>
</evidence>
<accession>A0ABV3B9V7</accession>
<sequence>MASLLGTTACSSEDEPDDSGGRGPGTVTTATSGATEPVEDDGQVLPGALVGAWSSVEEKTSTATIAYRFTGGGRYKYAGLVSYLVPEGTVKITFVAEGTARVDGSTLVLRPTTATRSKEDPSAPQDDYTDAPSSLDPQTYTWQVEDGRLTLTGADGNTVTYRREPI</sequence>
<reference evidence="2 3" key="1">
    <citation type="submission" date="2024-06" db="EMBL/GenBank/DDBJ databases">
        <title>The Natural Products Discovery Center: Release of the First 8490 Sequenced Strains for Exploring Actinobacteria Biosynthetic Diversity.</title>
        <authorList>
            <person name="Kalkreuter E."/>
            <person name="Kautsar S.A."/>
            <person name="Yang D."/>
            <person name="Bader C.D."/>
            <person name="Teijaro C.N."/>
            <person name="Fluegel L."/>
            <person name="Davis C.M."/>
            <person name="Simpson J.R."/>
            <person name="Lauterbach L."/>
            <person name="Steele A.D."/>
            <person name="Gui C."/>
            <person name="Meng S."/>
            <person name="Li G."/>
            <person name="Viehrig K."/>
            <person name="Ye F."/>
            <person name="Su P."/>
            <person name="Kiefer A.F."/>
            <person name="Nichols A."/>
            <person name="Cepeda A.J."/>
            <person name="Yan W."/>
            <person name="Fan B."/>
            <person name="Jiang Y."/>
            <person name="Adhikari A."/>
            <person name="Zheng C.-J."/>
            <person name="Schuster L."/>
            <person name="Cowan T.M."/>
            <person name="Smanski M.J."/>
            <person name="Chevrette M.G."/>
            <person name="De Carvalho L.P.S."/>
            <person name="Shen B."/>
        </authorList>
    </citation>
    <scope>NUCLEOTIDE SEQUENCE [LARGE SCALE GENOMIC DNA]</scope>
    <source>
        <strain evidence="2 3">NPDC046851</strain>
    </source>
</reference>
<keyword evidence="3" id="KW-1185">Reference proteome</keyword>
<proteinExistence type="predicted"/>
<organism evidence="2 3">
    <name type="scientific">Streptomyces neyagawaensis</name>
    <dbReference type="NCBI Taxonomy" id="42238"/>
    <lineage>
        <taxon>Bacteria</taxon>
        <taxon>Bacillati</taxon>
        <taxon>Actinomycetota</taxon>
        <taxon>Actinomycetes</taxon>
        <taxon>Kitasatosporales</taxon>
        <taxon>Streptomycetaceae</taxon>
        <taxon>Streptomyces</taxon>
    </lineage>
</organism>
<comment type="caution">
    <text evidence="2">The sequence shown here is derived from an EMBL/GenBank/DDBJ whole genome shotgun (WGS) entry which is preliminary data.</text>
</comment>